<comment type="caution">
    <text evidence="16">The sequence shown here is derived from an EMBL/GenBank/DDBJ whole genome shotgun (WGS) entry which is preliminary data.</text>
</comment>
<dbReference type="InterPro" id="IPR051211">
    <property type="entry name" value="PG_lysyltransferase"/>
</dbReference>
<evidence type="ECO:0000313" key="17">
    <source>
        <dbReference type="Proteomes" id="UP000272490"/>
    </source>
</evidence>
<dbReference type="GO" id="GO:0050071">
    <property type="term" value="F:phosphatidylglycerol lysyltransferase activity"/>
    <property type="evidence" value="ECO:0007669"/>
    <property type="project" value="UniProtKB-EC"/>
</dbReference>
<name>A0A3P3QVL1_9FIRM</name>
<keyword evidence="8 14" id="KW-1133">Transmembrane helix</keyword>
<dbReference type="Pfam" id="PF03706">
    <property type="entry name" value="LPG_synthase_TM"/>
    <property type="match status" value="1"/>
</dbReference>
<feature type="domain" description="Phosphatidylglycerol lysyltransferase C-terminal" evidence="15">
    <location>
        <begin position="541"/>
        <end position="836"/>
    </location>
</feature>
<keyword evidence="10 14" id="KW-0472">Membrane</keyword>
<comment type="function">
    <text evidence="14">Catalyzes the transfer of a lysyl group from L-lysyl-tRNA(Lys) to membrane-bound phosphatidylglycerol (PG), which produces lysylphosphatidylglycerol (LPG), a major component of the bacterial membrane with a positive net charge. LPG synthesis contributes to bacterial virulence as it is involved in the resistance mechanism against cationic antimicrobial peptides (CAMP) produces by the host's immune system (defensins, cathelicidins) and by the competing microorganisms.</text>
</comment>
<keyword evidence="9 14" id="KW-0443">Lipid metabolism</keyword>
<reference evidence="16 17" key="1">
    <citation type="submission" date="2018-11" db="EMBL/GenBank/DDBJ databases">
        <title>Genome sequencing of Lachnoanaerobaculum sp. KCOM 2030 (= ChDC B114).</title>
        <authorList>
            <person name="Kook J.-K."/>
            <person name="Park S.-N."/>
            <person name="Lim Y.K."/>
        </authorList>
    </citation>
    <scope>NUCLEOTIDE SEQUENCE [LARGE SCALE GENOMIC DNA]</scope>
    <source>
        <strain evidence="16 17">KCOM 2030</strain>
    </source>
</reference>
<evidence type="ECO:0000256" key="11">
    <source>
        <dbReference type="ARBA" id="ARBA00023251"/>
    </source>
</evidence>
<evidence type="ECO:0000256" key="2">
    <source>
        <dbReference type="ARBA" id="ARBA00008627"/>
    </source>
</evidence>
<dbReference type="InterPro" id="IPR024320">
    <property type="entry name" value="LPG_synthase_C"/>
</dbReference>
<gene>
    <name evidence="14 16" type="primary">mprF</name>
    <name evidence="16" type="ORF">EHV10_10420</name>
</gene>
<organism evidence="16 17">
    <name type="scientific">Lachnoanaerobaculum gingivalis</name>
    <dbReference type="NCBI Taxonomy" id="2490855"/>
    <lineage>
        <taxon>Bacteria</taxon>
        <taxon>Bacillati</taxon>
        <taxon>Bacillota</taxon>
        <taxon>Clostridia</taxon>
        <taxon>Lachnospirales</taxon>
        <taxon>Lachnospiraceae</taxon>
        <taxon>Lachnoanaerobaculum</taxon>
    </lineage>
</organism>
<dbReference type="OrthoDB" id="145485at2"/>
<dbReference type="RefSeq" id="WP_128674598.1">
    <property type="nucleotide sequence ID" value="NZ_RRCO01000004.1"/>
</dbReference>
<keyword evidence="11 14" id="KW-0046">Antibiotic resistance</keyword>
<evidence type="ECO:0000256" key="14">
    <source>
        <dbReference type="RuleBase" id="RU363042"/>
    </source>
</evidence>
<feature type="transmembrane region" description="Helical" evidence="14">
    <location>
        <begin position="226"/>
        <end position="246"/>
    </location>
</feature>
<dbReference type="NCBIfam" id="TIGR00374">
    <property type="entry name" value="flippase-like domain"/>
    <property type="match status" value="1"/>
</dbReference>
<dbReference type="Proteomes" id="UP000272490">
    <property type="component" value="Unassembled WGS sequence"/>
</dbReference>
<dbReference type="AlphaFoldDB" id="A0A3P3QVL1"/>
<proteinExistence type="inferred from homology"/>
<evidence type="ECO:0000256" key="5">
    <source>
        <dbReference type="ARBA" id="ARBA00022475"/>
    </source>
</evidence>
<dbReference type="EC" id="2.3.2.3" evidence="3 14"/>
<evidence type="ECO:0000256" key="1">
    <source>
        <dbReference type="ARBA" id="ARBA00004651"/>
    </source>
</evidence>
<dbReference type="SUPFAM" id="SSF55729">
    <property type="entry name" value="Acyl-CoA N-acyltransferases (Nat)"/>
    <property type="match status" value="1"/>
</dbReference>
<feature type="transmembrane region" description="Helical" evidence="14">
    <location>
        <begin position="275"/>
        <end position="298"/>
    </location>
</feature>
<evidence type="ECO:0000256" key="7">
    <source>
        <dbReference type="ARBA" id="ARBA00022692"/>
    </source>
</evidence>
<evidence type="ECO:0000256" key="8">
    <source>
        <dbReference type="ARBA" id="ARBA00022989"/>
    </source>
</evidence>
<dbReference type="PANTHER" id="PTHR34697:SF2">
    <property type="entry name" value="PHOSPHATIDYLGLYCEROL LYSYLTRANSFERASE"/>
    <property type="match status" value="1"/>
</dbReference>
<keyword evidence="5" id="KW-1003">Cell membrane</keyword>
<evidence type="ECO:0000256" key="4">
    <source>
        <dbReference type="ARBA" id="ARBA00021546"/>
    </source>
</evidence>
<comment type="similarity">
    <text evidence="2 14">Belongs to the LPG synthase family.</text>
</comment>
<evidence type="ECO:0000259" key="15">
    <source>
        <dbReference type="Pfam" id="PF09924"/>
    </source>
</evidence>
<accession>A0A3P3QVL1</accession>
<feature type="transmembrane region" description="Helical" evidence="14">
    <location>
        <begin position="447"/>
        <end position="464"/>
    </location>
</feature>
<keyword evidence="17" id="KW-1185">Reference proteome</keyword>
<feature type="transmembrane region" description="Helical" evidence="14">
    <location>
        <begin position="165"/>
        <end position="183"/>
    </location>
</feature>
<dbReference type="GO" id="GO:0046677">
    <property type="term" value="P:response to antibiotic"/>
    <property type="evidence" value="ECO:0007669"/>
    <property type="project" value="UniProtKB-KW"/>
</dbReference>
<evidence type="ECO:0000256" key="10">
    <source>
        <dbReference type="ARBA" id="ARBA00023136"/>
    </source>
</evidence>
<dbReference type="GO" id="GO:0055091">
    <property type="term" value="P:phospholipid homeostasis"/>
    <property type="evidence" value="ECO:0007669"/>
    <property type="project" value="TreeGrafter"/>
</dbReference>
<dbReference type="NCBIfam" id="NF033480">
    <property type="entry name" value="bifunc_MprF"/>
    <property type="match status" value="1"/>
</dbReference>
<dbReference type="GO" id="GO:0005886">
    <property type="term" value="C:plasma membrane"/>
    <property type="evidence" value="ECO:0007669"/>
    <property type="project" value="UniProtKB-SubCell"/>
</dbReference>
<feature type="transmembrane region" description="Helical" evidence="14">
    <location>
        <begin position="362"/>
        <end position="381"/>
    </location>
</feature>
<feature type="transmembrane region" description="Helical" evidence="14">
    <location>
        <begin position="410"/>
        <end position="426"/>
    </location>
</feature>
<dbReference type="EMBL" id="RRCO01000004">
    <property type="protein sequence ID" value="RRJ25297.1"/>
    <property type="molecule type" value="Genomic_DNA"/>
</dbReference>
<feature type="transmembrane region" description="Helical" evidence="14">
    <location>
        <begin position="497"/>
        <end position="518"/>
    </location>
</feature>
<comment type="subcellular location">
    <subcellularLocation>
        <location evidence="1 14">Cell membrane</location>
        <topology evidence="1 14">Multi-pass membrane protein</topology>
    </subcellularLocation>
</comment>
<evidence type="ECO:0000256" key="12">
    <source>
        <dbReference type="ARBA" id="ARBA00031899"/>
    </source>
</evidence>
<feature type="transmembrane region" description="Helical" evidence="14">
    <location>
        <begin position="199"/>
        <end position="220"/>
    </location>
</feature>
<keyword evidence="6 14" id="KW-0808">Transferase</keyword>
<evidence type="ECO:0000256" key="3">
    <source>
        <dbReference type="ARBA" id="ARBA00012014"/>
    </source>
</evidence>
<dbReference type="GO" id="GO:0006629">
    <property type="term" value="P:lipid metabolic process"/>
    <property type="evidence" value="ECO:0007669"/>
    <property type="project" value="UniProtKB-KW"/>
</dbReference>
<feature type="transmembrane region" description="Helical" evidence="14">
    <location>
        <begin position="14"/>
        <end position="32"/>
    </location>
</feature>
<feature type="transmembrane region" description="Helical" evidence="14">
    <location>
        <begin position="319"/>
        <end position="342"/>
    </location>
</feature>
<sequence>MQRIISIFKKYKNVLKGILFVSILILVLIEFSHMRKTVSFSAVKDILSHLSVLQIFSLFIFGILAVSPMMLYDYILTKELGKKISIFKLIENSWTINSLNNLIGFAGLVDVGLRYSYFSDEEQEGKTMQGISKVMPYFMSGLSLLSFVSLLLLFSHDKNNTLKTYSFVLVLASLILPVLLFLSTRKRLDYFGNLSKKKILALIGTSLLDWLFVSGFFFYVGKVLGYNVSFVNILPLYCISICIGIVSMIPGSLGSFDLIMIGGLLHLSLNHNEAASWLLLFRIFYYFIPFFIGLILFIKSMAGQINDKFLGLPGKFLNIISRGILHFMANFFGFFLMASAILPDEIHNIPFIGKMDPIRGQLLFQFPSFLLGSLFFLLGRLIKRHSTFAKPFCIVLCPISLIYINLGGYSVFGSLYILVFLMLLYTERKSLNRKSFFYSLEDRIKDIGYIVSSFIVTIFLLYVSRGNTGGNSLGFLLFHHNGFLSRTSIGTHFFNGFFNHFLHLFAYLLIIAFFYIAVESMAKDRHFSFGEKFEKSRYKAFLESFDNTNLNASLAFLGDKLIYYYTEGNKDLVAFQFALEDGKAVVMGDPIGRNEYFNKAVSSFIEDAEAKNLIPLFYEISQDMTLLLHNYGYDFMKFGETAKVDLNKFDLTGKAGRKFRAITNRGENSGYSFKVEFPSFSNDFLDELKNISDSWLSGRQEKGFSLGYFDRDYLSLAPIACVLDSSGKIQAFANFLVCNNDNESSIDLMRYDPKTERNGIMDYLFVQIFLYMKENNIRYFDLGMAPLSNVGQYDHSFLNEKLAFLVYSFTSRFYSFGGLRKYKEKFAPAWEARYLSYPKDSNLLFDLLTIYKIDNRQVKKV</sequence>
<evidence type="ECO:0000256" key="6">
    <source>
        <dbReference type="ARBA" id="ARBA00022679"/>
    </source>
</evidence>
<comment type="catalytic activity">
    <reaction evidence="13 14">
        <text>L-lysyl-tRNA(Lys) + a 1,2-diacyl-sn-glycero-3-phospho-(1'-sn-glycerol) = a 1,2-diacyl-sn-glycero-3-phospho-1'-(3'-O-L-lysyl)-sn-glycerol + tRNA(Lys)</text>
        <dbReference type="Rhea" id="RHEA:10668"/>
        <dbReference type="Rhea" id="RHEA-COMP:9696"/>
        <dbReference type="Rhea" id="RHEA-COMP:9697"/>
        <dbReference type="ChEBI" id="CHEBI:64716"/>
        <dbReference type="ChEBI" id="CHEBI:75792"/>
        <dbReference type="ChEBI" id="CHEBI:78442"/>
        <dbReference type="ChEBI" id="CHEBI:78529"/>
        <dbReference type="EC" id="2.3.2.3"/>
    </reaction>
</comment>
<dbReference type="InterPro" id="IPR022791">
    <property type="entry name" value="L-PG_synthase/AglD"/>
</dbReference>
<feature type="transmembrane region" description="Helical" evidence="14">
    <location>
        <begin position="134"/>
        <end position="153"/>
    </location>
</feature>
<evidence type="ECO:0000256" key="13">
    <source>
        <dbReference type="ARBA" id="ARBA00047540"/>
    </source>
</evidence>
<evidence type="ECO:0000256" key="9">
    <source>
        <dbReference type="ARBA" id="ARBA00023098"/>
    </source>
</evidence>
<dbReference type="PANTHER" id="PTHR34697">
    <property type="entry name" value="PHOSPHATIDYLGLYCEROL LYSYLTRANSFERASE"/>
    <property type="match status" value="1"/>
</dbReference>
<feature type="transmembrane region" description="Helical" evidence="14">
    <location>
        <begin position="52"/>
        <end position="75"/>
    </location>
</feature>
<protein>
    <recommendedName>
        <fullName evidence="4 14">Phosphatidylglycerol lysyltransferase</fullName>
        <ecNumber evidence="3 14">2.3.2.3</ecNumber>
    </recommendedName>
    <alternativeName>
        <fullName evidence="12 14">Lysylphosphatidylglycerol synthase</fullName>
    </alternativeName>
</protein>
<dbReference type="Pfam" id="PF09924">
    <property type="entry name" value="LPG_synthase_C"/>
    <property type="match status" value="1"/>
</dbReference>
<keyword evidence="7 14" id="KW-0812">Transmembrane</keyword>
<evidence type="ECO:0000313" key="16">
    <source>
        <dbReference type="EMBL" id="RRJ25297.1"/>
    </source>
</evidence>
<dbReference type="InterPro" id="IPR016181">
    <property type="entry name" value="Acyl_CoA_acyltransferase"/>
</dbReference>